<accession>A0A8S5TNS5</accession>
<protein>
    <submittedName>
        <fullName evidence="1">Uncharacterized protein</fullName>
    </submittedName>
</protein>
<proteinExistence type="predicted"/>
<name>A0A8S5TNS5_9CAUD</name>
<sequence length="50" mass="5956">MKIHFSCSNEAEYIRLNPIIKLLISDKSLKYREKVDKDGRTHIYFITKKA</sequence>
<dbReference type="EMBL" id="BK032867">
    <property type="protein sequence ID" value="DAF64786.1"/>
    <property type="molecule type" value="Genomic_DNA"/>
</dbReference>
<reference evidence="1" key="1">
    <citation type="journal article" date="2021" name="Proc. Natl. Acad. Sci. U.S.A.">
        <title>A Catalog of Tens of Thousands of Viruses from Human Metagenomes Reveals Hidden Associations with Chronic Diseases.</title>
        <authorList>
            <person name="Tisza M.J."/>
            <person name="Buck C.B."/>
        </authorList>
    </citation>
    <scope>NUCLEOTIDE SEQUENCE</scope>
    <source>
        <strain evidence="1">Cted82</strain>
    </source>
</reference>
<evidence type="ECO:0000313" key="1">
    <source>
        <dbReference type="EMBL" id="DAF64786.1"/>
    </source>
</evidence>
<organism evidence="1">
    <name type="scientific">Myoviridae sp. cted82</name>
    <dbReference type="NCBI Taxonomy" id="2827696"/>
    <lineage>
        <taxon>Viruses</taxon>
        <taxon>Duplodnaviria</taxon>
        <taxon>Heunggongvirae</taxon>
        <taxon>Uroviricota</taxon>
        <taxon>Caudoviricetes</taxon>
    </lineage>
</organism>